<evidence type="ECO:0000313" key="2">
    <source>
        <dbReference type="Proteomes" id="UP001054837"/>
    </source>
</evidence>
<organism evidence="1 2">
    <name type="scientific">Caerostris darwini</name>
    <dbReference type="NCBI Taxonomy" id="1538125"/>
    <lineage>
        <taxon>Eukaryota</taxon>
        <taxon>Metazoa</taxon>
        <taxon>Ecdysozoa</taxon>
        <taxon>Arthropoda</taxon>
        <taxon>Chelicerata</taxon>
        <taxon>Arachnida</taxon>
        <taxon>Araneae</taxon>
        <taxon>Araneomorphae</taxon>
        <taxon>Entelegynae</taxon>
        <taxon>Araneoidea</taxon>
        <taxon>Araneidae</taxon>
        <taxon>Caerostris</taxon>
    </lineage>
</organism>
<dbReference type="EMBL" id="BPLQ01006875">
    <property type="protein sequence ID" value="GIY25954.1"/>
    <property type="molecule type" value="Genomic_DNA"/>
</dbReference>
<reference evidence="1 2" key="1">
    <citation type="submission" date="2021-06" db="EMBL/GenBank/DDBJ databases">
        <title>Caerostris darwini draft genome.</title>
        <authorList>
            <person name="Kono N."/>
            <person name="Arakawa K."/>
        </authorList>
    </citation>
    <scope>NUCLEOTIDE SEQUENCE [LARGE SCALE GENOMIC DNA]</scope>
</reference>
<gene>
    <name evidence="1" type="ORF">CDAR_463841</name>
</gene>
<dbReference type="AlphaFoldDB" id="A0AAV4RWD7"/>
<dbReference type="Proteomes" id="UP001054837">
    <property type="component" value="Unassembled WGS sequence"/>
</dbReference>
<evidence type="ECO:0000313" key="1">
    <source>
        <dbReference type="EMBL" id="GIY25954.1"/>
    </source>
</evidence>
<proteinExistence type="predicted"/>
<keyword evidence="2" id="KW-1185">Reference proteome</keyword>
<comment type="caution">
    <text evidence="1">The sequence shown here is derived from an EMBL/GenBank/DDBJ whole genome shotgun (WGS) entry which is preliminary data.</text>
</comment>
<protein>
    <submittedName>
        <fullName evidence="1">Uncharacterized protein</fullName>
    </submittedName>
</protein>
<accession>A0AAV4RWD7</accession>
<sequence>MRLSAGHRQSVGQLVFNAEMAACESLIKTILRGYCTFSPFLTAQVLEAFAGEVVDGCSDMVANSGGMDSAPRFAMTSTLLLPENPTWLGTHSKCSGPITGEQFRQLLTALYCVQSGEHSVLKSQPGNR</sequence>
<name>A0AAV4RWD7_9ARAC</name>